<dbReference type="PANTHER" id="PTHR30478:SF0">
    <property type="entry name" value="BETA SLIDING CLAMP"/>
    <property type="match status" value="1"/>
</dbReference>
<dbReference type="AlphaFoldDB" id="A0A644ZGJ0"/>
<evidence type="ECO:0000256" key="4">
    <source>
        <dbReference type="ARBA" id="ARBA00022679"/>
    </source>
</evidence>
<keyword evidence="4" id="KW-0808">Transferase</keyword>
<dbReference type="PIRSF" id="PIRSF000804">
    <property type="entry name" value="DNA_pol_III_b"/>
    <property type="match status" value="1"/>
</dbReference>
<dbReference type="InterPro" id="IPR001001">
    <property type="entry name" value="DNA_polIII_beta"/>
</dbReference>
<dbReference type="NCBIfam" id="TIGR00663">
    <property type="entry name" value="dnan"/>
    <property type="match status" value="1"/>
</dbReference>
<dbReference type="Pfam" id="PF02768">
    <property type="entry name" value="DNA_pol3_beta_3"/>
    <property type="match status" value="1"/>
</dbReference>
<feature type="domain" description="DNA polymerase III beta sliding clamp N-terminal" evidence="9">
    <location>
        <begin position="1"/>
        <end position="119"/>
    </location>
</feature>
<evidence type="ECO:0000259" key="9">
    <source>
        <dbReference type="Pfam" id="PF00712"/>
    </source>
</evidence>
<comment type="similarity">
    <text evidence="2">Belongs to the beta sliding clamp family.</text>
</comment>
<proteinExistence type="inferred from homology"/>
<dbReference type="Pfam" id="PF00712">
    <property type="entry name" value="DNA_pol3_beta"/>
    <property type="match status" value="1"/>
</dbReference>
<dbReference type="GO" id="GO:0009360">
    <property type="term" value="C:DNA polymerase III complex"/>
    <property type="evidence" value="ECO:0007669"/>
    <property type="project" value="InterPro"/>
</dbReference>
<dbReference type="SMART" id="SM00480">
    <property type="entry name" value="POL3Bc"/>
    <property type="match status" value="1"/>
</dbReference>
<keyword evidence="8" id="KW-0238">DNA-binding</keyword>
<dbReference type="InterPro" id="IPR022634">
    <property type="entry name" value="DNA_polIII_beta_N"/>
</dbReference>
<evidence type="ECO:0000313" key="12">
    <source>
        <dbReference type="EMBL" id="MPM36964.1"/>
    </source>
</evidence>
<dbReference type="GO" id="GO:0008408">
    <property type="term" value="F:3'-5' exonuclease activity"/>
    <property type="evidence" value="ECO:0007669"/>
    <property type="project" value="InterPro"/>
</dbReference>
<dbReference type="PANTHER" id="PTHR30478">
    <property type="entry name" value="DNA POLYMERASE III SUBUNIT BETA"/>
    <property type="match status" value="1"/>
</dbReference>
<evidence type="ECO:0000256" key="2">
    <source>
        <dbReference type="ARBA" id="ARBA00010752"/>
    </source>
</evidence>
<dbReference type="Pfam" id="PF02767">
    <property type="entry name" value="DNA_pol3_beta_2"/>
    <property type="match status" value="1"/>
</dbReference>
<evidence type="ECO:0000256" key="5">
    <source>
        <dbReference type="ARBA" id="ARBA00022695"/>
    </source>
</evidence>
<dbReference type="InterPro" id="IPR022637">
    <property type="entry name" value="DNA_polIII_beta_cen"/>
</dbReference>
<evidence type="ECO:0000259" key="10">
    <source>
        <dbReference type="Pfam" id="PF02767"/>
    </source>
</evidence>
<comment type="caution">
    <text evidence="12">The sequence shown here is derived from an EMBL/GenBank/DDBJ whole genome shotgun (WGS) entry which is preliminary data.</text>
</comment>
<dbReference type="Gene3D" id="3.10.150.10">
    <property type="entry name" value="DNA Polymerase III, subunit A, domain 2"/>
    <property type="match status" value="1"/>
</dbReference>
<dbReference type="CDD" id="cd00140">
    <property type="entry name" value="beta_clamp"/>
    <property type="match status" value="1"/>
</dbReference>
<gene>
    <name evidence="12" type="primary">dnaN_35</name>
    <name evidence="12" type="ORF">SDC9_83568</name>
</gene>
<dbReference type="InterPro" id="IPR022635">
    <property type="entry name" value="DNA_polIII_beta_C"/>
</dbReference>
<comment type="subcellular location">
    <subcellularLocation>
        <location evidence="1">Cytoplasm</location>
    </subcellularLocation>
</comment>
<evidence type="ECO:0000259" key="11">
    <source>
        <dbReference type="Pfam" id="PF02768"/>
    </source>
</evidence>
<feature type="domain" description="DNA polymerase III beta sliding clamp C-terminal" evidence="11">
    <location>
        <begin position="245"/>
        <end position="363"/>
    </location>
</feature>
<dbReference type="InterPro" id="IPR046938">
    <property type="entry name" value="DNA_clamp_sf"/>
</dbReference>
<keyword evidence="3" id="KW-0963">Cytoplasm</keyword>
<accession>A0A644ZGJ0</accession>
<dbReference type="Gene3D" id="3.70.10.10">
    <property type="match status" value="1"/>
</dbReference>
<dbReference type="SUPFAM" id="SSF55979">
    <property type="entry name" value="DNA clamp"/>
    <property type="match status" value="3"/>
</dbReference>
<evidence type="ECO:0000256" key="7">
    <source>
        <dbReference type="ARBA" id="ARBA00022932"/>
    </source>
</evidence>
<dbReference type="GO" id="GO:0003887">
    <property type="term" value="F:DNA-directed DNA polymerase activity"/>
    <property type="evidence" value="ECO:0007669"/>
    <property type="project" value="UniProtKB-KW"/>
</dbReference>
<dbReference type="GO" id="GO:0006271">
    <property type="term" value="P:DNA strand elongation involved in DNA replication"/>
    <property type="evidence" value="ECO:0007669"/>
    <property type="project" value="TreeGrafter"/>
</dbReference>
<keyword evidence="5" id="KW-0548">Nucleotidyltransferase</keyword>
<keyword evidence="7" id="KW-0239">DNA-directed DNA polymerase</keyword>
<feature type="domain" description="DNA polymerase III beta sliding clamp central" evidence="10">
    <location>
        <begin position="129"/>
        <end position="239"/>
    </location>
</feature>
<evidence type="ECO:0000256" key="1">
    <source>
        <dbReference type="ARBA" id="ARBA00004496"/>
    </source>
</evidence>
<evidence type="ECO:0000256" key="8">
    <source>
        <dbReference type="ARBA" id="ARBA00023125"/>
    </source>
</evidence>
<protein>
    <submittedName>
        <fullName evidence="12">Beta sliding clamp</fullName>
    </submittedName>
</protein>
<dbReference type="EMBL" id="VSSQ01007783">
    <property type="protein sequence ID" value="MPM36964.1"/>
    <property type="molecule type" value="Genomic_DNA"/>
</dbReference>
<sequence length="364" mass="40794">MRFRINKDEFFQGIQEAQRVTYLKSGFTTLQGVLIKAKKDYLLIAGGDKNLYLETEVKAEVYEEGSIVVESKLVGDIIRKLPNEPIEVSTVSDRNIKIICDKNIINLVYQDEDSFPKMPEIKEDIKVSLPQKVMKRMIKATTFATDQSGLRPIYSGVLFHLKDTRLNMVALDGIRAAICYYLNGSSGTVSAVIPGRTLNEVAKISEVENNDVKITFTSNQILFTIGKTKVISTLLDGEFGKYETFIPNEYTLKVTVNKQILIDNLERASIIGREGSFSAVLLDILEDKMHITSNSQIGDIKGEIDILAQGLPMRIKVNSKFLLEALNAIEDEEVMIRFTSSLSVFVITGKNNDNSTYLISPVRM</sequence>
<dbReference type="GO" id="GO:0005737">
    <property type="term" value="C:cytoplasm"/>
    <property type="evidence" value="ECO:0007669"/>
    <property type="project" value="UniProtKB-SubCell"/>
</dbReference>
<evidence type="ECO:0000256" key="3">
    <source>
        <dbReference type="ARBA" id="ARBA00022490"/>
    </source>
</evidence>
<dbReference type="GO" id="GO:0003677">
    <property type="term" value="F:DNA binding"/>
    <property type="evidence" value="ECO:0007669"/>
    <property type="project" value="UniProtKB-KW"/>
</dbReference>
<reference evidence="12" key="1">
    <citation type="submission" date="2019-08" db="EMBL/GenBank/DDBJ databases">
        <authorList>
            <person name="Kucharzyk K."/>
            <person name="Murdoch R.W."/>
            <person name="Higgins S."/>
            <person name="Loffler F."/>
        </authorList>
    </citation>
    <scope>NUCLEOTIDE SEQUENCE</scope>
</reference>
<name>A0A644ZGJ0_9ZZZZ</name>
<keyword evidence="6" id="KW-0235">DNA replication</keyword>
<organism evidence="12">
    <name type="scientific">bioreactor metagenome</name>
    <dbReference type="NCBI Taxonomy" id="1076179"/>
    <lineage>
        <taxon>unclassified sequences</taxon>
        <taxon>metagenomes</taxon>
        <taxon>ecological metagenomes</taxon>
    </lineage>
</organism>
<evidence type="ECO:0000256" key="6">
    <source>
        <dbReference type="ARBA" id="ARBA00022705"/>
    </source>
</evidence>